<evidence type="ECO:0000259" key="1">
    <source>
        <dbReference type="Pfam" id="PF14534"/>
    </source>
</evidence>
<dbReference type="NCBIfam" id="TIGR02246">
    <property type="entry name" value="SgcJ/EcaC family oxidoreductase"/>
    <property type="match status" value="1"/>
</dbReference>
<protein>
    <submittedName>
        <fullName evidence="2">SgcJ/EcaC family oxidoreductase</fullName>
    </submittedName>
</protein>
<evidence type="ECO:0000313" key="2">
    <source>
        <dbReference type="EMBL" id="TGG86408.1"/>
    </source>
</evidence>
<dbReference type="Gene3D" id="3.10.450.50">
    <property type="match status" value="1"/>
</dbReference>
<dbReference type="AlphaFoldDB" id="A0A8H1LL18"/>
<evidence type="ECO:0000313" key="3">
    <source>
        <dbReference type="Proteomes" id="UP000298111"/>
    </source>
</evidence>
<dbReference type="InterPro" id="IPR032710">
    <property type="entry name" value="NTF2-like_dom_sf"/>
</dbReference>
<dbReference type="EMBL" id="RCIY01000040">
    <property type="protein sequence ID" value="TGG86408.1"/>
    <property type="molecule type" value="Genomic_DNA"/>
</dbReference>
<dbReference type="SUPFAM" id="SSF54427">
    <property type="entry name" value="NTF2-like"/>
    <property type="match status" value="1"/>
</dbReference>
<proteinExistence type="predicted"/>
<dbReference type="InterPro" id="IPR027843">
    <property type="entry name" value="DUF4440"/>
</dbReference>
<reference evidence="2 3" key="1">
    <citation type="submission" date="2018-10" db="EMBL/GenBank/DDBJ databases">
        <title>Isolation of pseudouridimycin from Streptomyces albus DSM 40763.</title>
        <authorList>
            <person name="Rosenqvist P."/>
            <person name="Metsae-Ketelae M."/>
            <person name="Virta P."/>
        </authorList>
    </citation>
    <scope>NUCLEOTIDE SEQUENCE [LARGE SCALE GENOMIC DNA]</scope>
    <source>
        <strain evidence="2 3">DSM 40763</strain>
    </source>
</reference>
<feature type="domain" description="DUF4440" evidence="1">
    <location>
        <begin position="10"/>
        <end position="120"/>
    </location>
</feature>
<dbReference type="GeneID" id="75179562"/>
<dbReference type="Proteomes" id="UP000298111">
    <property type="component" value="Unassembled WGS sequence"/>
</dbReference>
<dbReference type="RefSeq" id="WP_016471621.1">
    <property type="nucleotide sequence ID" value="NZ_BBQG01000018.1"/>
</dbReference>
<dbReference type="Pfam" id="PF14534">
    <property type="entry name" value="DUF4440"/>
    <property type="match status" value="1"/>
</dbReference>
<accession>A0A8H1LL18</accession>
<organism evidence="2 3">
    <name type="scientific">Streptomyces albus</name>
    <dbReference type="NCBI Taxonomy" id="1888"/>
    <lineage>
        <taxon>Bacteria</taxon>
        <taxon>Bacillati</taxon>
        <taxon>Actinomycetota</taxon>
        <taxon>Actinomycetes</taxon>
        <taxon>Kitasatosporales</taxon>
        <taxon>Streptomycetaceae</taxon>
        <taxon>Streptomyces</taxon>
    </lineage>
</organism>
<gene>
    <name evidence="2" type="ORF">D8771_08680</name>
</gene>
<dbReference type="InterPro" id="IPR011944">
    <property type="entry name" value="Steroid_delta5-4_isomerase"/>
</dbReference>
<comment type="caution">
    <text evidence="2">The sequence shown here is derived from an EMBL/GenBank/DDBJ whole genome shotgun (WGS) entry which is preliminary data.</text>
</comment>
<sequence>MPTDHDTAAVTAVLRELTDAWARHDAQAYGDLFTEDATCVTFVGTVYSGRRDIVESHRTLFEKMLKGTRLADEVLDIRFYGPDVAVVNGRGDSYKGKRPDKLSKVQTYTLVRESGGQWRIAAFQNTKRKPLMESLSYKVAPGLIPAAER</sequence>
<name>A0A8H1LL18_9ACTN</name>